<evidence type="ECO:0000256" key="2">
    <source>
        <dbReference type="ARBA" id="ARBA00022519"/>
    </source>
</evidence>
<evidence type="ECO:0000256" key="3">
    <source>
        <dbReference type="ARBA" id="ARBA00022692"/>
    </source>
</evidence>
<gene>
    <name evidence="6" type="primary">lptC</name>
    <name evidence="6" type="ORF">IWH25_07665</name>
</gene>
<dbReference type="PANTHER" id="PTHR37481">
    <property type="entry name" value="LIPOPOLYSACCHARIDE EXPORT SYSTEM PROTEIN LPTC"/>
    <property type="match status" value="1"/>
</dbReference>
<evidence type="ECO:0000313" key="6">
    <source>
        <dbReference type="EMBL" id="QRJ65200.1"/>
    </source>
</evidence>
<evidence type="ECO:0000256" key="1">
    <source>
        <dbReference type="ARBA" id="ARBA00022475"/>
    </source>
</evidence>
<organism evidence="6 7">
    <name type="scientific">Azospira restricta</name>
    <dbReference type="NCBI Taxonomy" id="404405"/>
    <lineage>
        <taxon>Bacteria</taxon>
        <taxon>Pseudomonadati</taxon>
        <taxon>Pseudomonadota</taxon>
        <taxon>Betaproteobacteria</taxon>
        <taxon>Rhodocyclales</taxon>
        <taxon>Rhodocyclaceae</taxon>
        <taxon>Azospira</taxon>
    </lineage>
</organism>
<dbReference type="InterPro" id="IPR052363">
    <property type="entry name" value="LPS_export_LptC"/>
</dbReference>
<dbReference type="Gene3D" id="2.60.450.10">
    <property type="entry name" value="Lipopolysaccharide (LPS) transport protein A like domain"/>
    <property type="match status" value="1"/>
</dbReference>
<dbReference type="Pfam" id="PF06835">
    <property type="entry name" value="LptC"/>
    <property type="match status" value="1"/>
</dbReference>
<keyword evidence="5" id="KW-0472">Membrane</keyword>
<dbReference type="PANTHER" id="PTHR37481:SF1">
    <property type="entry name" value="LIPOPOLYSACCHARIDE EXPORT SYSTEM PROTEIN LPTC"/>
    <property type="match status" value="1"/>
</dbReference>
<keyword evidence="7" id="KW-1185">Reference proteome</keyword>
<accession>A0A974SRJ7</accession>
<keyword evidence="3" id="KW-0812">Transmembrane</keyword>
<dbReference type="EMBL" id="CP064781">
    <property type="protein sequence ID" value="QRJ65200.1"/>
    <property type="molecule type" value="Genomic_DNA"/>
</dbReference>
<dbReference type="GO" id="GO:0005886">
    <property type="term" value="C:plasma membrane"/>
    <property type="evidence" value="ECO:0007669"/>
    <property type="project" value="InterPro"/>
</dbReference>
<dbReference type="GO" id="GO:0017089">
    <property type="term" value="F:glycolipid transfer activity"/>
    <property type="evidence" value="ECO:0007669"/>
    <property type="project" value="TreeGrafter"/>
</dbReference>
<dbReference type="InterPro" id="IPR026265">
    <property type="entry name" value="LptC"/>
</dbReference>
<evidence type="ECO:0000256" key="5">
    <source>
        <dbReference type="ARBA" id="ARBA00023136"/>
    </source>
</evidence>
<evidence type="ECO:0000256" key="4">
    <source>
        <dbReference type="ARBA" id="ARBA00022989"/>
    </source>
</evidence>
<keyword evidence="2" id="KW-0997">Cell inner membrane</keyword>
<keyword evidence="1" id="KW-1003">Cell membrane</keyword>
<reference evidence="6" key="1">
    <citation type="submission" date="2020-11" db="EMBL/GenBank/DDBJ databases">
        <title>Azospira restricta DSM 18626 genome sequence.</title>
        <authorList>
            <person name="Moe W.M."/>
        </authorList>
    </citation>
    <scope>NUCLEOTIDE SEQUENCE</scope>
    <source>
        <strain evidence="6">DSM 18626</strain>
    </source>
</reference>
<dbReference type="RefSeq" id="WP_203388725.1">
    <property type="nucleotide sequence ID" value="NZ_CP064781.1"/>
</dbReference>
<dbReference type="InterPro" id="IPR010664">
    <property type="entry name" value="LipoPS_assembly_LptC-rel"/>
</dbReference>
<keyword evidence="4" id="KW-1133">Transmembrane helix</keyword>
<evidence type="ECO:0000313" key="7">
    <source>
        <dbReference type="Proteomes" id="UP000663444"/>
    </source>
</evidence>
<protein>
    <submittedName>
        <fullName evidence="6">LPS export ABC transporter periplasmic protein LptC</fullName>
    </submittedName>
</protein>
<proteinExistence type="predicted"/>
<dbReference type="NCBIfam" id="TIGR04409">
    <property type="entry name" value="LptC_YrbK"/>
    <property type="match status" value="1"/>
</dbReference>
<sequence>MKTWSSAAFPLAVLTVLAGLTFWLVRATAFPDERNDGKDRHDPDYIISGMEIRKLTRDGELQYILKATEARHFPDDDATEIALPHLTYLNPKKPTMYLSAQRAHVSADGETVQLNDDVRVKRDPTPTRAALFGTMPDLTVQTEEETAYTASPVTFTQGASWLKGVGMHLDNKTQTYILESQATGQFESRKAKAKP</sequence>
<dbReference type="Proteomes" id="UP000663444">
    <property type="component" value="Chromosome"/>
</dbReference>
<dbReference type="AlphaFoldDB" id="A0A974SRJ7"/>
<dbReference type="KEGG" id="ares:IWH25_07665"/>
<dbReference type="GO" id="GO:0015221">
    <property type="term" value="F:lipopolysaccharide transmembrane transporter activity"/>
    <property type="evidence" value="ECO:0007669"/>
    <property type="project" value="InterPro"/>
</dbReference>
<name>A0A974SRJ7_9RHOO</name>
<dbReference type="GO" id="GO:0030288">
    <property type="term" value="C:outer membrane-bounded periplasmic space"/>
    <property type="evidence" value="ECO:0007669"/>
    <property type="project" value="TreeGrafter"/>
</dbReference>